<dbReference type="Pfam" id="PF01740">
    <property type="entry name" value="STAS"/>
    <property type="match status" value="1"/>
</dbReference>
<organism evidence="2 3">
    <name type="scientific">Mycobacterium decipiens</name>
    <dbReference type="NCBI Taxonomy" id="1430326"/>
    <lineage>
        <taxon>Bacteria</taxon>
        <taxon>Bacillati</taxon>
        <taxon>Actinomycetota</taxon>
        <taxon>Actinomycetes</taxon>
        <taxon>Mycobacteriales</taxon>
        <taxon>Mycobacteriaceae</taxon>
        <taxon>Mycobacterium</taxon>
    </lineage>
</organism>
<dbReference type="CDD" id="cd07043">
    <property type="entry name" value="STAS_anti-anti-sigma_factors"/>
    <property type="match status" value="1"/>
</dbReference>
<dbReference type="EMBL" id="NCXP01000002">
    <property type="protein sequence ID" value="OSC42593.1"/>
    <property type="molecule type" value="Genomic_DNA"/>
</dbReference>
<comment type="caution">
    <text evidence="2">The sequence shown here is derived from an EMBL/GenBank/DDBJ whole genome shotgun (WGS) entry which is preliminary data.</text>
</comment>
<dbReference type="InterPro" id="IPR036513">
    <property type="entry name" value="STAS_dom_sf"/>
</dbReference>
<dbReference type="Gene3D" id="3.30.750.24">
    <property type="entry name" value="STAS domain"/>
    <property type="match status" value="1"/>
</dbReference>
<dbReference type="AlphaFoldDB" id="A0A1X2LZF7"/>
<keyword evidence="3" id="KW-1185">Reference proteome</keyword>
<feature type="domain" description="STAS" evidence="1">
    <location>
        <begin position="30"/>
        <end position="145"/>
    </location>
</feature>
<dbReference type="OrthoDB" id="4735650at2"/>
<dbReference type="SUPFAM" id="SSF52091">
    <property type="entry name" value="SpoIIaa-like"/>
    <property type="match status" value="1"/>
</dbReference>
<dbReference type="InterPro" id="IPR002645">
    <property type="entry name" value="STAS_dom"/>
</dbReference>
<protein>
    <submittedName>
        <fullName evidence="2">STAS domain-containing protein</fullName>
    </submittedName>
</protein>
<reference evidence="2 3" key="1">
    <citation type="submission" date="2017-04" db="EMBL/GenBank/DDBJ databases">
        <title>The new phylogeny of genus Mycobacterium.</title>
        <authorList>
            <person name="Tortoli E."/>
            <person name="Trovato A."/>
            <person name="Cirillo D.M."/>
        </authorList>
    </citation>
    <scope>NUCLEOTIDE SEQUENCE [LARGE SCALE GENOMIC DNA]</scope>
    <source>
        <strain evidence="2 3">TBL 1200985</strain>
    </source>
</reference>
<sequence length="164" mass="17444">MTIAIGTAASKSGSNVMARQGNSTVDCSGAQIRAYLHHLATVVTVRGEIDAVNVNQISAYIRRFTLGTNPVVVDMSELSHFSAAGISLLCILDEDCRAAGVEWKLVTSPAVTEQLALGADTQQAQDGNGAMFPTTRSVHEALRNLADAIARRRQLVLPLIKKAN</sequence>
<proteinExistence type="predicted"/>
<evidence type="ECO:0000313" key="2">
    <source>
        <dbReference type="EMBL" id="OSC42593.1"/>
    </source>
</evidence>
<name>A0A1X2LZF7_9MYCO</name>
<evidence type="ECO:0000259" key="1">
    <source>
        <dbReference type="PROSITE" id="PS50801"/>
    </source>
</evidence>
<accession>A0A1X2LZF7</accession>
<dbReference type="RefSeq" id="WP_085323604.1">
    <property type="nucleotide sequence ID" value="NZ_NCXP01000002.1"/>
</dbReference>
<dbReference type="PROSITE" id="PS50801">
    <property type="entry name" value="STAS"/>
    <property type="match status" value="1"/>
</dbReference>
<evidence type="ECO:0000313" key="3">
    <source>
        <dbReference type="Proteomes" id="UP000193247"/>
    </source>
</evidence>
<gene>
    <name evidence="2" type="ORF">B8W66_03340</name>
</gene>
<dbReference type="STRING" id="1430326.B8W66_03340"/>
<dbReference type="Proteomes" id="UP000193247">
    <property type="component" value="Unassembled WGS sequence"/>
</dbReference>